<sequence length="496" mass="55926">MLAMLLGLLVICVVCLILLLVLRTKASYGHIPGPPMHCFPVNNGSLSIANVDKALAKMQEYYKRYGNILHLNVFGVNWVVLSDLESIRFVMRDRESFPNDGNFRKALTHNMGRSMFASEGDIWKEKHSIILPLMSQKMMEHSTIVVQNKAQQLIDAIHRDLESTKAGQESIEFVSLMKRFTIDVIGEMAFGVDFQALSAEQRKYGGYSFSELASSQLDGINARLMIPTLLWSLPLPVFKKEKQAAAIIKGMFDGVVEQTKATLDAGEESTNLPGLILKARESDPHVAANIYPREDILGECFSVWGAGHDTTTYTCAHVIKLLAIHQNVQAKLRKEIMALDESLNGIAPNFSEINHCVYLNAVIKEAQRLYPLAPFFLRECSHDTVIQGKQIPKNTTLIANIYALQTSKEYFESPMEYKPERWVEDSNLPFLTFGMGKRSCFGKKLALLEIKLMVFYVLKNFQIEDDSSQHPHVCELNFGYVPKGKKMQVTLTPLRE</sequence>
<dbReference type="PRINTS" id="PR00385">
    <property type="entry name" value="P450"/>
</dbReference>
<accession>A0A7S4I7V9</accession>
<comment type="cofactor">
    <cofactor evidence="1">
        <name>heme</name>
        <dbReference type="ChEBI" id="CHEBI:30413"/>
    </cofactor>
</comment>
<dbReference type="Pfam" id="PF00067">
    <property type="entry name" value="p450"/>
    <property type="match status" value="1"/>
</dbReference>
<evidence type="ECO:0000256" key="2">
    <source>
        <dbReference type="RuleBase" id="RU000461"/>
    </source>
</evidence>
<protein>
    <recommendedName>
        <fullName evidence="5">Cytochrome P450</fullName>
    </recommendedName>
</protein>
<dbReference type="Gene3D" id="1.10.630.10">
    <property type="entry name" value="Cytochrome P450"/>
    <property type="match status" value="1"/>
</dbReference>
<dbReference type="PROSITE" id="PS00086">
    <property type="entry name" value="CYTOCHROME_P450"/>
    <property type="match status" value="1"/>
</dbReference>
<feature type="binding site" description="axial binding residue" evidence="1">
    <location>
        <position position="440"/>
    </location>
    <ligand>
        <name>heme</name>
        <dbReference type="ChEBI" id="CHEBI:30413"/>
    </ligand>
    <ligandPart>
        <name>Fe</name>
        <dbReference type="ChEBI" id="CHEBI:18248"/>
    </ligandPart>
</feature>
<dbReference type="GO" id="GO:0016705">
    <property type="term" value="F:oxidoreductase activity, acting on paired donors, with incorporation or reduction of molecular oxygen"/>
    <property type="evidence" value="ECO:0007669"/>
    <property type="project" value="InterPro"/>
</dbReference>
<keyword evidence="1 2" id="KW-0479">Metal-binding</keyword>
<evidence type="ECO:0000313" key="4">
    <source>
        <dbReference type="EMBL" id="CAE2221077.1"/>
    </source>
</evidence>
<dbReference type="GO" id="GO:0005506">
    <property type="term" value="F:iron ion binding"/>
    <property type="evidence" value="ECO:0007669"/>
    <property type="project" value="InterPro"/>
</dbReference>
<feature type="chain" id="PRO_5031327674" description="Cytochrome P450" evidence="3">
    <location>
        <begin position="27"/>
        <end position="496"/>
    </location>
</feature>
<name>A0A7S4I7V9_9EUKA</name>
<dbReference type="PANTHER" id="PTHR24301:SF2">
    <property type="entry name" value="THROMBOXANE-A SYNTHASE"/>
    <property type="match status" value="1"/>
</dbReference>
<reference evidence="4" key="1">
    <citation type="submission" date="2021-01" db="EMBL/GenBank/DDBJ databases">
        <authorList>
            <person name="Corre E."/>
            <person name="Pelletier E."/>
            <person name="Niang G."/>
            <person name="Scheremetjew M."/>
            <person name="Finn R."/>
            <person name="Kale V."/>
            <person name="Holt S."/>
            <person name="Cochrane G."/>
            <person name="Meng A."/>
            <person name="Brown T."/>
            <person name="Cohen L."/>
        </authorList>
    </citation>
    <scope>NUCLEOTIDE SEQUENCE</scope>
    <source>
        <strain evidence="4">DIVA3 518/3/11/1/6</strain>
    </source>
</reference>
<proteinExistence type="inferred from homology"/>
<keyword evidence="3" id="KW-0732">Signal</keyword>
<evidence type="ECO:0000256" key="1">
    <source>
        <dbReference type="PIRSR" id="PIRSR602401-1"/>
    </source>
</evidence>
<dbReference type="EMBL" id="HBKP01012955">
    <property type="protein sequence ID" value="CAE2221077.1"/>
    <property type="molecule type" value="Transcribed_RNA"/>
</dbReference>
<gene>
    <name evidence="4" type="ORF">VSP0166_LOCUS9138</name>
</gene>
<evidence type="ECO:0000256" key="3">
    <source>
        <dbReference type="SAM" id="SignalP"/>
    </source>
</evidence>
<evidence type="ECO:0008006" key="5">
    <source>
        <dbReference type="Google" id="ProtNLM"/>
    </source>
</evidence>
<dbReference type="SUPFAM" id="SSF48264">
    <property type="entry name" value="Cytochrome P450"/>
    <property type="match status" value="1"/>
</dbReference>
<dbReference type="GO" id="GO:0004497">
    <property type="term" value="F:monooxygenase activity"/>
    <property type="evidence" value="ECO:0007669"/>
    <property type="project" value="UniProtKB-KW"/>
</dbReference>
<dbReference type="PANTHER" id="PTHR24301">
    <property type="entry name" value="THROMBOXANE-A SYNTHASE"/>
    <property type="match status" value="1"/>
</dbReference>
<dbReference type="GO" id="GO:0020037">
    <property type="term" value="F:heme binding"/>
    <property type="evidence" value="ECO:0007669"/>
    <property type="project" value="InterPro"/>
</dbReference>
<keyword evidence="2" id="KW-0560">Oxidoreductase</keyword>
<dbReference type="InterPro" id="IPR017972">
    <property type="entry name" value="Cyt_P450_CS"/>
</dbReference>
<dbReference type="CDD" id="cd00302">
    <property type="entry name" value="cytochrome_P450"/>
    <property type="match status" value="1"/>
</dbReference>
<dbReference type="PRINTS" id="PR00463">
    <property type="entry name" value="EP450I"/>
</dbReference>
<keyword evidence="2" id="KW-0503">Monooxygenase</keyword>
<feature type="signal peptide" evidence="3">
    <location>
        <begin position="1"/>
        <end position="26"/>
    </location>
</feature>
<dbReference type="AlphaFoldDB" id="A0A7S4I7V9"/>
<dbReference type="InterPro" id="IPR001128">
    <property type="entry name" value="Cyt_P450"/>
</dbReference>
<keyword evidence="1 2" id="KW-0349">Heme</keyword>
<dbReference type="InterPro" id="IPR002401">
    <property type="entry name" value="Cyt_P450_E_grp-I"/>
</dbReference>
<dbReference type="InterPro" id="IPR036396">
    <property type="entry name" value="Cyt_P450_sf"/>
</dbReference>
<comment type="similarity">
    <text evidence="2">Belongs to the cytochrome P450 family.</text>
</comment>
<organism evidence="4">
    <name type="scientific">Vannella robusta</name>
    <dbReference type="NCBI Taxonomy" id="1487602"/>
    <lineage>
        <taxon>Eukaryota</taxon>
        <taxon>Amoebozoa</taxon>
        <taxon>Discosea</taxon>
        <taxon>Flabellinia</taxon>
        <taxon>Vannellidae</taxon>
        <taxon>Vannella</taxon>
    </lineage>
</organism>
<keyword evidence="1 2" id="KW-0408">Iron</keyword>